<reference evidence="2 3" key="1">
    <citation type="journal article" date="2014" name="Genome Announc.">
        <title>Draft Genome Sequence of Streptomyces roseochromogenes subsp. oscitans DS 12.976, Producer of the Aminocoumarin Antibiotic Clorobiocin.</title>
        <authorList>
            <person name="Ruckert C."/>
            <person name="Kalinowski J."/>
            <person name="Heide L."/>
            <person name="Apel A.K."/>
        </authorList>
    </citation>
    <scope>NUCLEOTIDE SEQUENCE [LARGE SCALE GENOMIC DNA]</scope>
    <source>
        <strain evidence="2 3">DS 12.976</strain>
    </source>
</reference>
<accession>V6L2K7</accession>
<dbReference type="EMBL" id="AWQX01000051">
    <property type="protein sequence ID" value="EST35454.1"/>
    <property type="molecule type" value="Genomic_DNA"/>
</dbReference>
<evidence type="ECO:0000313" key="2">
    <source>
        <dbReference type="EMBL" id="EST35454.1"/>
    </source>
</evidence>
<comment type="caution">
    <text evidence="2">The sequence shown here is derived from an EMBL/GenBank/DDBJ whole genome shotgun (WGS) entry which is preliminary data.</text>
</comment>
<dbReference type="PATRIC" id="fig|1352936.5.peg.1236"/>
<dbReference type="SUPFAM" id="SSF56003">
    <property type="entry name" value="Molybdenum cofactor-binding domain"/>
    <property type="match status" value="1"/>
</dbReference>
<feature type="compositionally biased region" description="Low complexity" evidence="1">
    <location>
        <begin position="55"/>
        <end position="70"/>
    </location>
</feature>
<evidence type="ECO:0000313" key="3">
    <source>
        <dbReference type="Proteomes" id="UP000017984"/>
    </source>
</evidence>
<gene>
    <name evidence="2" type="ORF">M878_05735</name>
</gene>
<sequence length="70" mass="7104">MAPLDVTPRLPQPHNQPMEPHTGTAHRDVDRLTVCTSGQGGTTVRSLLAGRSALPGARITPTGAGPPAGG</sequence>
<dbReference type="Gene3D" id="3.30.365.10">
    <property type="entry name" value="Aldehyde oxidase/xanthine dehydrogenase, molybdopterin binding domain"/>
    <property type="match status" value="1"/>
</dbReference>
<proteinExistence type="predicted"/>
<evidence type="ECO:0000256" key="1">
    <source>
        <dbReference type="SAM" id="MobiDB-lite"/>
    </source>
</evidence>
<dbReference type="Proteomes" id="UP000017984">
    <property type="component" value="Chromosome"/>
</dbReference>
<dbReference type="InterPro" id="IPR037165">
    <property type="entry name" value="AldOxase/xan_DH_Mopterin-bd_sf"/>
</dbReference>
<organism evidence="2 3">
    <name type="scientific">Streptomyces roseochromogenus subsp. oscitans DS 12.976</name>
    <dbReference type="NCBI Taxonomy" id="1352936"/>
    <lineage>
        <taxon>Bacteria</taxon>
        <taxon>Bacillati</taxon>
        <taxon>Actinomycetota</taxon>
        <taxon>Actinomycetes</taxon>
        <taxon>Kitasatosporales</taxon>
        <taxon>Streptomycetaceae</taxon>
        <taxon>Streptomyces</taxon>
    </lineage>
</organism>
<dbReference type="GO" id="GO:0016491">
    <property type="term" value="F:oxidoreductase activity"/>
    <property type="evidence" value="ECO:0007669"/>
    <property type="project" value="InterPro"/>
</dbReference>
<dbReference type="STRING" id="1352936.M878_05735"/>
<dbReference type="AlphaFoldDB" id="V6L2K7"/>
<feature type="compositionally biased region" description="Polar residues" evidence="1">
    <location>
        <begin position="34"/>
        <end position="45"/>
    </location>
</feature>
<keyword evidence="3" id="KW-1185">Reference proteome</keyword>
<dbReference type="HOGENOM" id="CLU_2756244_0_0_11"/>
<name>V6L2K7_STRRC</name>
<protein>
    <submittedName>
        <fullName evidence="2">Uncharacterized protein</fullName>
    </submittedName>
</protein>
<feature type="region of interest" description="Disordered" evidence="1">
    <location>
        <begin position="1"/>
        <end position="70"/>
    </location>
</feature>